<organism evidence="8 9">
    <name type="scientific">Lecanosticta acicola</name>
    <dbReference type="NCBI Taxonomy" id="111012"/>
    <lineage>
        <taxon>Eukaryota</taxon>
        <taxon>Fungi</taxon>
        <taxon>Dikarya</taxon>
        <taxon>Ascomycota</taxon>
        <taxon>Pezizomycotina</taxon>
        <taxon>Dothideomycetes</taxon>
        <taxon>Dothideomycetidae</taxon>
        <taxon>Mycosphaerellales</taxon>
        <taxon>Mycosphaerellaceae</taxon>
        <taxon>Lecanosticta</taxon>
    </lineage>
</organism>
<reference evidence="8" key="1">
    <citation type="submission" date="2023-11" db="EMBL/GenBank/DDBJ databases">
        <authorList>
            <person name="Alioto T."/>
            <person name="Alioto T."/>
            <person name="Gomez Garrido J."/>
        </authorList>
    </citation>
    <scope>NUCLEOTIDE SEQUENCE</scope>
</reference>
<evidence type="ECO:0000256" key="6">
    <source>
        <dbReference type="ARBA" id="ARBA00023136"/>
    </source>
</evidence>
<evidence type="ECO:0000256" key="2">
    <source>
        <dbReference type="ARBA" id="ARBA00008807"/>
    </source>
</evidence>
<evidence type="ECO:0000256" key="1">
    <source>
        <dbReference type="ARBA" id="ARBA00004141"/>
    </source>
</evidence>
<evidence type="ECO:0000313" key="9">
    <source>
        <dbReference type="Proteomes" id="UP001296104"/>
    </source>
</evidence>
<dbReference type="Proteomes" id="UP001296104">
    <property type="component" value="Unassembled WGS sequence"/>
</dbReference>
<gene>
    <name evidence="8" type="ORF">LECACI_7A008957</name>
</gene>
<dbReference type="InterPro" id="IPR045035">
    <property type="entry name" value="YSL-like"/>
</dbReference>
<evidence type="ECO:0000256" key="3">
    <source>
        <dbReference type="ARBA" id="ARBA00022448"/>
    </source>
</evidence>
<feature type="transmembrane region" description="Helical" evidence="7">
    <location>
        <begin position="516"/>
        <end position="537"/>
    </location>
</feature>
<evidence type="ECO:0000256" key="4">
    <source>
        <dbReference type="ARBA" id="ARBA00022692"/>
    </source>
</evidence>
<comment type="caution">
    <text evidence="8">The sequence shown here is derived from an EMBL/GenBank/DDBJ whole genome shotgun (WGS) entry which is preliminary data.</text>
</comment>
<dbReference type="PANTHER" id="PTHR31645:SF3">
    <property type="entry name" value="OLIGOPEPTIDE TRANSPORTER"/>
    <property type="match status" value="1"/>
</dbReference>
<name>A0AAI8Z7C0_9PEZI</name>
<feature type="transmembrane region" description="Helical" evidence="7">
    <location>
        <begin position="219"/>
        <end position="237"/>
    </location>
</feature>
<feature type="transmembrane region" description="Helical" evidence="7">
    <location>
        <begin position="112"/>
        <end position="135"/>
    </location>
</feature>
<keyword evidence="9" id="KW-1185">Reference proteome</keyword>
<dbReference type="NCBIfam" id="TIGR00728">
    <property type="entry name" value="OPT_sfam"/>
    <property type="match status" value="1"/>
</dbReference>
<dbReference type="PANTHER" id="PTHR31645">
    <property type="entry name" value="OLIGOPEPTIDE TRANSPORTER YGL114W-RELATED"/>
    <property type="match status" value="1"/>
</dbReference>
<dbReference type="GO" id="GO:0000329">
    <property type="term" value="C:fungal-type vacuole membrane"/>
    <property type="evidence" value="ECO:0007669"/>
    <property type="project" value="TreeGrafter"/>
</dbReference>
<evidence type="ECO:0000256" key="7">
    <source>
        <dbReference type="SAM" id="Phobius"/>
    </source>
</evidence>
<comment type="subcellular location">
    <subcellularLocation>
        <location evidence="1">Membrane</location>
        <topology evidence="1">Multi-pass membrane protein</topology>
    </subcellularLocation>
</comment>
<feature type="transmembrane region" description="Helical" evidence="7">
    <location>
        <begin position="427"/>
        <end position="445"/>
    </location>
</feature>
<feature type="transmembrane region" description="Helical" evidence="7">
    <location>
        <begin position="147"/>
        <end position="168"/>
    </location>
</feature>
<dbReference type="AlphaFoldDB" id="A0AAI8Z7C0"/>
<protein>
    <submittedName>
        <fullName evidence="8">OPT superfamily oligopeptide transporter</fullName>
    </submittedName>
</protein>
<dbReference type="InterPro" id="IPR004813">
    <property type="entry name" value="OPT"/>
</dbReference>
<dbReference type="GO" id="GO:0035673">
    <property type="term" value="F:oligopeptide transmembrane transporter activity"/>
    <property type="evidence" value="ECO:0007669"/>
    <property type="project" value="InterPro"/>
</dbReference>
<evidence type="ECO:0000256" key="5">
    <source>
        <dbReference type="ARBA" id="ARBA00022989"/>
    </source>
</evidence>
<feature type="transmembrane region" description="Helical" evidence="7">
    <location>
        <begin position="397"/>
        <end position="415"/>
    </location>
</feature>
<keyword evidence="5 7" id="KW-1133">Transmembrane helix</keyword>
<keyword evidence="6 7" id="KW-0472">Membrane</keyword>
<evidence type="ECO:0000313" key="8">
    <source>
        <dbReference type="EMBL" id="CAK4033799.1"/>
    </source>
</evidence>
<dbReference type="EMBL" id="CAVMBE010000094">
    <property type="protein sequence ID" value="CAK4033799.1"/>
    <property type="molecule type" value="Genomic_DNA"/>
</dbReference>
<keyword evidence="3" id="KW-0813">Transport</keyword>
<sequence>MAGSDGEAYDEAEFKQIHDAAVSNFTSDPYRPLDFRSEDGERILTFRAVLVGLLCGALINASNIYLGLKTGWAMSANLFASLIGFALLKSPRNGLQCLPFMRGSFGPRENNIVQTVATSAGGMAAVFNSAIPAMYQLNLLSTPASDFHRLAALVAIGGYLGLFIGAPLRRFFIVHAARDLSLIFPTPSATAIAIRDMHEAADDDSSITQRKMRVLTQSLSFALVLRVVSQFAIGLFWDWHPFVWYMLWNPASTTARGLESWGWYFEWTPAFIGTGMLVGLPTACSFFAGSLLAWGVIGPFLVSKSLAFGELLPGSNLVSYYSMSADFTTADHASPRYWLIWPAVACMLAVSLTEIVCQWRLIWILSKSIWSWFKQWSTPSGSKRKEGSAISDDQVGLHIWLPGLIAIVTTACLLMNSMFGMPVRETMLAVSMSFLFTILTVHATGTTDITPLTGASAATQVALASETSNRGWAPPKVQLLSLLGGTLTALGASQASDLTADFRVGFLLRTPAQTQWLAQAIGTAFSCIVAPGIYILFNSAYSCIGDGNALQCPFPAPAASAWRAIATTALSPSDSIPRSSIVSSGLGVGRGYVISSQI</sequence>
<feature type="transmembrane region" description="Helical" evidence="7">
    <location>
        <begin position="338"/>
        <end position="362"/>
    </location>
</feature>
<keyword evidence="4 7" id="KW-0812">Transmembrane</keyword>
<proteinExistence type="inferred from homology"/>
<feature type="transmembrane region" description="Helical" evidence="7">
    <location>
        <begin position="44"/>
        <end position="66"/>
    </location>
</feature>
<accession>A0AAI8Z7C0</accession>
<comment type="similarity">
    <text evidence="2">Belongs to the oligopeptide OPT transporter family.</text>
</comment>
<feature type="transmembrane region" description="Helical" evidence="7">
    <location>
        <begin position="270"/>
        <end position="297"/>
    </location>
</feature>
<dbReference type="Pfam" id="PF03169">
    <property type="entry name" value="OPT"/>
    <property type="match status" value="1"/>
</dbReference>